<reference evidence="8 9" key="1">
    <citation type="submission" date="2016-10" db="EMBL/GenBank/DDBJ databases">
        <authorList>
            <person name="de Groot N.N."/>
        </authorList>
    </citation>
    <scope>NUCLEOTIDE SEQUENCE [LARGE SCALE GENOMIC DNA]</scope>
    <source>
        <strain evidence="8 9">DSM 1283</strain>
    </source>
</reference>
<proteinExistence type="predicted"/>
<dbReference type="Gene3D" id="3.30.70.120">
    <property type="match status" value="1"/>
</dbReference>
<dbReference type="InterPro" id="IPR051461">
    <property type="entry name" value="UPF0750_membrane"/>
</dbReference>
<evidence type="ECO:0000313" key="9">
    <source>
        <dbReference type="Proteomes" id="UP000198806"/>
    </source>
</evidence>
<protein>
    <submittedName>
        <fullName evidence="8">Uncharacterized membrane-anchored protein YitT, contains DUF161 and DUF2179 domains</fullName>
    </submittedName>
</protein>
<dbReference type="PANTHER" id="PTHR33545:SF9">
    <property type="entry name" value="UPF0750 MEMBRANE PROTEIN YITE"/>
    <property type="match status" value="1"/>
</dbReference>
<dbReference type="PANTHER" id="PTHR33545">
    <property type="entry name" value="UPF0750 MEMBRANE PROTEIN YITT-RELATED"/>
    <property type="match status" value="1"/>
</dbReference>
<name>A0A1I5HLQ5_9FIRM</name>
<dbReference type="Pfam" id="PF10035">
    <property type="entry name" value="DUF2179"/>
    <property type="match status" value="1"/>
</dbReference>
<evidence type="ECO:0000256" key="3">
    <source>
        <dbReference type="ARBA" id="ARBA00022692"/>
    </source>
</evidence>
<evidence type="ECO:0000256" key="5">
    <source>
        <dbReference type="ARBA" id="ARBA00023136"/>
    </source>
</evidence>
<feature type="transmembrane region" description="Helical" evidence="6">
    <location>
        <begin position="21"/>
        <end position="38"/>
    </location>
</feature>
<dbReference type="AlphaFoldDB" id="A0A1I5HLQ5"/>
<gene>
    <name evidence="8" type="ORF">SAMN04489757_13116</name>
</gene>
<dbReference type="Proteomes" id="UP000198806">
    <property type="component" value="Unassembled WGS sequence"/>
</dbReference>
<keyword evidence="3 6" id="KW-0812">Transmembrane</keyword>
<feature type="transmembrane region" description="Helical" evidence="6">
    <location>
        <begin position="68"/>
        <end position="86"/>
    </location>
</feature>
<organism evidence="8 9">
    <name type="scientific">Anaerocolumna aminovalerica</name>
    <dbReference type="NCBI Taxonomy" id="1527"/>
    <lineage>
        <taxon>Bacteria</taxon>
        <taxon>Bacillati</taxon>
        <taxon>Bacillota</taxon>
        <taxon>Clostridia</taxon>
        <taxon>Lachnospirales</taxon>
        <taxon>Lachnospiraceae</taxon>
        <taxon>Anaerocolumna</taxon>
    </lineage>
</organism>
<feature type="transmembrane region" description="Helical" evidence="6">
    <location>
        <begin position="164"/>
        <end position="183"/>
    </location>
</feature>
<evidence type="ECO:0000256" key="2">
    <source>
        <dbReference type="ARBA" id="ARBA00022475"/>
    </source>
</evidence>
<dbReference type="InterPro" id="IPR003740">
    <property type="entry name" value="YitT"/>
</dbReference>
<dbReference type="PIRSF" id="PIRSF006483">
    <property type="entry name" value="Membrane_protein_YitT"/>
    <property type="match status" value="1"/>
</dbReference>
<keyword evidence="2" id="KW-1003">Cell membrane</keyword>
<keyword evidence="5 6" id="KW-0472">Membrane</keyword>
<feature type="transmembrane region" description="Helical" evidence="6">
    <location>
        <begin position="123"/>
        <end position="144"/>
    </location>
</feature>
<sequence length="294" mass="31928">MYFRGGPVIPFNTMKEKVKEYVLITIGVLLVVVGVYFFKFPNNFSIGGVTALAILLSSFFGEGVSSGTIVLVVNILLLIVGYLILGKNFGNRTAYGSILMSLALKALEVLVPMNRPITNEPVLELAFAVALPAAGAAILFNIGASTGGTDVVAMLLKKYTNTDIGRSLFYTDLLLTLAAFLVFDVKTGLLSLLGLILKSAVVDSAIENMNLHKYFTVICEDPNPICDYIINGLNRSATVFEAQGAFSHKNKKIILTVMSRVQAIQLRKFIKQTEPEAFMLITNTSEIIGRGFRG</sequence>
<dbReference type="EMBL" id="FOWD01000031">
    <property type="protein sequence ID" value="SFO49069.1"/>
    <property type="molecule type" value="Genomic_DNA"/>
</dbReference>
<evidence type="ECO:0000256" key="1">
    <source>
        <dbReference type="ARBA" id="ARBA00004651"/>
    </source>
</evidence>
<evidence type="ECO:0000256" key="6">
    <source>
        <dbReference type="SAM" id="Phobius"/>
    </source>
</evidence>
<evidence type="ECO:0000256" key="4">
    <source>
        <dbReference type="ARBA" id="ARBA00022989"/>
    </source>
</evidence>
<comment type="subcellular location">
    <subcellularLocation>
        <location evidence="1">Cell membrane</location>
        <topology evidence="1">Multi-pass membrane protein</topology>
    </subcellularLocation>
</comment>
<dbReference type="GO" id="GO:0005886">
    <property type="term" value="C:plasma membrane"/>
    <property type="evidence" value="ECO:0007669"/>
    <property type="project" value="UniProtKB-SubCell"/>
</dbReference>
<feature type="transmembrane region" description="Helical" evidence="6">
    <location>
        <begin position="92"/>
        <end position="111"/>
    </location>
</feature>
<dbReference type="STRING" id="1527.SAMN04489757_13116"/>
<feature type="domain" description="DUF2179" evidence="7">
    <location>
        <begin position="235"/>
        <end position="289"/>
    </location>
</feature>
<dbReference type="InterPro" id="IPR015867">
    <property type="entry name" value="N-reg_PII/ATP_PRibTrfase_C"/>
</dbReference>
<keyword evidence="9" id="KW-1185">Reference proteome</keyword>
<accession>A0A1I5HLQ5</accession>
<dbReference type="Pfam" id="PF02588">
    <property type="entry name" value="YitT_membrane"/>
    <property type="match status" value="1"/>
</dbReference>
<keyword evidence="4 6" id="KW-1133">Transmembrane helix</keyword>
<dbReference type="InterPro" id="IPR019264">
    <property type="entry name" value="DUF2179"/>
</dbReference>
<evidence type="ECO:0000259" key="7">
    <source>
        <dbReference type="Pfam" id="PF10035"/>
    </source>
</evidence>
<evidence type="ECO:0000313" key="8">
    <source>
        <dbReference type="EMBL" id="SFO49069.1"/>
    </source>
</evidence>